<comment type="subcellular location">
    <subcellularLocation>
        <location evidence="1">Cell inner membrane</location>
        <topology evidence="1">Multi-pass membrane protein</topology>
    </subcellularLocation>
    <subcellularLocation>
        <location evidence="9">Cell membrane</location>
        <topology evidence="9">Multi-pass membrane protein</topology>
    </subcellularLocation>
</comment>
<evidence type="ECO:0000256" key="2">
    <source>
        <dbReference type="ARBA" id="ARBA00010072"/>
    </source>
</evidence>
<dbReference type="InterPro" id="IPR035906">
    <property type="entry name" value="MetI-like_sf"/>
</dbReference>
<organism evidence="11 12">
    <name type="scientific">Pseudorhodoplanes sinuspersici</name>
    <dbReference type="NCBI Taxonomy" id="1235591"/>
    <lineage>
        <taxon>Bacteria</taxon>
        <taxon>Pseudomonadati</taxon>
        <taxon>Pseudomonadota</taxon>
        <taxon>Alphaproteobacteria</taxon>
        <taxon>Hyphomicrobiales</taxon>
        <taxon>Pseudorhodoplanes</taxon>
    </lineage>
</organism>
<feature type="domain" description="ABC transmembrane type-1" evidence="10">
    <location>
        <begin position="83"/>
        <end position="375"/>
    </location>
</feature>
<dbReference type="PANTHER" id="PTHR30614">
    <property type="entry name" value="MEMBRANE COMPONENT OF AMINO ACID ABC TRANSPORTER"/>
    <property type="match status" value="1"/>
</dbReference>
<feature type="transmembrane region" description="Helical" evidence="9">
    <location>
        <begin position="12"/>
        <end position="34"/>
    </location>
</feature>
<evidence type="ECO:0000256" key="3">
    <source>
        <dbReference type="ARBA" id="ARBA00022448"/>
    </source>
</evidence>
<dbReference type="EMBL" id="CP021112">
    <property type="protein sequence ID" value="ARQ02690.1"/>
    <property type="molecule type" value="Genomic_DNA"/>
</dbReference>
<dbReference type="Gene3D" id="1.10.3720.10">
    <property type="entry name" value="MetI-like"/>
    <property type="match status" value="1"/>
</dbReference>
<name>A0A1W6ZZE0_9HYPH</name>
<reference evidence="11 12" key="1">
    <citation type="submission" date="2017-05" db="EMBL/GenBank/DDBJ databases">
        <title>Full genome sequence of Pseudorhodoplanes sinuspersici.</title>
        <authorList>
            <person name="Dastgheib S.M.M."/>
            <person name="Shavandi M."/>
            <person name="Tirandaz H."/>
        </authorList>
    </citation>
    <scope>NUCLEOTIDE SEQUENCE [LARGE SCALE GENOMIC DNA]</scope>
    <source>
        <strain evidence="11 12">RIPI110</strain>
    </source>
</reference>
<proteinExistence type="inferred from homology"/>
<evidence type="ECO:0000259" key="10">
    <source>
        <dbReference type="PROSITE" id="PS50928"/>
    </source>
</evidence>
<evidence type="ECO:0000256" key="7">
    <source>
        <dbReference type="ARBA" id="ARBA00022989"/>
    </source>
</evidence>
<comment type="similarity">
    <text evidence="2">Belongs to the binding-protein-dependent transport system permease family. HisMQ subfamily.</text>
</comment>
<feature type="transmembrane region" description="Helical" evidence="9">
    <location>
        <begin position="215"/>
        <end position="236"/>
    </location>
</feature>
<keyword evidence="3 9" id="KW-0813">Transport</keyword>
<keyword evidence="8 9" id="KW-0472">Membrane</keyword>
<feature type="transmembrane region" description="Helical" evidence="9">
    <location>
        <begin position="175"/>
        <end position="195"/>
    </location>
</feature>
<evidence type="ECO:0000256" key="9">
    <source>
        <dbReference type="RuleBase" id="RU363032"/>
    </source>
</evidence>
<dbReference type="InterPro" id="IPR000515">
    <property type="entry name" value="MetI-like"/>
</dbReference>
<evidence type="ECO:0000256" key="5">
    <source>
        <dbReference type="ARBA" id="ARBA00022692"/>
    </source>
</evidence>
<feature type="transmembrane region" description="Helical" evidence="9">
    <location>
        <begin position="131"/>
        <end position="155"/>
    </location>
</feature>
<keyword evidence="4" id="KW-1003">Cell membrane</keyword>
<protein>
    <submittedName>
        <fullName evidence="11">Amino acid ABC transporter permease</fullName>
    </submittedName>
</protein>
<dbReference type="Proteomes" id="UP000194137">
    <property type="component" value="Chromosome"/>
</dbReference>
<dbReference type="AlphaFoldDB" id="A0A1W6ZZE0"/>
<feature type="transmembrane region" description="Helical" evidence="9">
    <location>
        <begin position="256"/>
        <end position="275"/>
    </location>
</feature>
<accession>A0A1W6ZZE0</accession>
<keyword evidence="12" id="KW-1185">Reference proteome</keyword>
<evidence type="ECO:0000256" key="8">
    <source>
        <dbReference type="ARBA" id="ARBA00023136"/>
    </source>
</evidence>
<dbReference type="CDD" id="cd06261">
    <property type="entry name" value="TM_PBP2"/>
    <property type="match status" value="1"/>
</dbReference>
<sequence length="387" mass="42713">MRRLPTLSLGDPLLRAWVYQALALGIVALTVWYLTANTLRNLELRGISTGFEFLWREAGLPIAETPIDYAPTDSYGRALLIGILNTLKVASLGIVLATLLGTMIGIAQLSRNWLLAKISALYVELLRDLPLLLQLLFWYTALQALPAARQAFNLLPGIFLSNRGLMLPALSIDNFQHLAVAIAAIVIVIAAAFFFRRSRFAKRQDGQRRRLWPSVLILAMLLPTAIFWRLGTPFQVDLPTLRGFNFRGGTLVSPEFFALLFGLVTYTAAFIAEIVRAGIIAVSKGQWEAGRALGLHNGLILRKIVMPQSLRLIIPPLTSQYLNLAKNSSLAVAIGYQDIVSIANTTLNQTGQAIEGIAIIMMVYLTISLSISLFMNWYNDHVALKGL</sequence>
<dbReference type="GO" id="GO:0043190">
    <property type="term" value="C:ATP-binding cassette (ABC) transporter complex"/>
    <property type="evidence" value="ECO:0007669"/>
    <property type="project" value="InterPro"/>
</dbReference>
<feature type="transmembrane region" description="Helical" evidence="9">
    <location>
        <begin position="357"/>
        <end position="378"/>
    </location>
</feature>
<dbReference type="Pfam" id="PF00528">
    <property type="entry name" value="BPD_transp_1"/>
    <property type="match status" value="1"/>
</dbReference>
<dbReference type="SUPFAM" id="SSF161098">
    <property type="entry name" value="MetI-like"/>
    <property type="match status" value="1"/>
</dbReference>
<dbReference type="KEGG" id="psin:CAK95_01235"/>
<dbReference type="PANTHER" id="PTHR30614:SF37">
    <property type="entry name" value="AMINO-ACID ABC TRANSPORTER PERMEASE PROTEIN YHDX-RELATED"/>
    <property type="match status" value="1"/>
</dbReference>
<keyword evidence="6" id="KW-0029">Amino-acid transport</keyword>
<dbReference type="InterPro" id="IPR010065">
    <property type="entry name" value="AA_ABC_transptr_permease_3TM"/>
</dbReference>
<evidence type="ECO:0000256" key="4">
    <source>
        <dbReference type="ARBA" id="ARBA00022475"/>
    </source>
</evidence>
<gene>
    <name evidence="11" type="ORF">CAK95_01235</name>
</gene>
<evidence type="ECO:0000256" key="6">
    <source>
        <dbReference type="ARBA" id="ARBA00022970"/>
    </source>
</evidence>
<evidence type="ECO:0000313" key="11">
    <source>
        <dbReference type="EMBL" id="ARQ02690.1"/>
    </source>
</evidence>
<evidence type="ECO:0000313" key="12">
    <source>
        <dbReference type="Proteomes" id="UP000194137"/>
    </source>
</evidence>
<keyword evidence="7 9" id="KW-1133">Transmembrane helix</keyword>
<dbReference type="RefSeq" id="WP_086091120.1">
    <property type="nucleotide sequence ID" value="NZ_CP021112.1"/>
</dbReference>
<dbReference type="GO" id="GO:0022857">
    <property type="term" value="F:transmembrane transporter activity"/>
    <property type="evidence" value="ECO:0007669"/>
    <property type="project" value="InterPro"/>
</dbReference>
<evidence type="ECO:0000256" key="1">
    <source>
        <dbReference type="ARBA" id="ARBA00004429"/>
    </source>
</evidence>
<feature type="transmembrane region" description="Helical" evidence="9">
    <location>
        <begin position="89"/>
        <end position="110"/>
    </location>
</feature>
<dbReference type="PROSITE" id="PS50928">
    <property type="entry name" value="ABC_TM1"/>
    <property type="match status" value="1"/>
</dbReference>
<keyword evidence="5 9" id="KW-0812">Transmembrane</keyword>
<dbReference type="InterPro" id="IPR043429">
    <property type="entry name" value="ArtM/GltK/GlnP/TcyL/YhdX-like"/>
</dbReference>
<dbReference type="STRING" id="1235591.CAK95_01235"/>
<dbReference type="GO" id="GO:0006865">
    <property type="term" value="P:amino acid transport"/>
    <property type="evidence" value="ECO:0007669"/>
    <property type="project" value="UniProtKB-KW"/>
</dbReference>
<dbReference type="OrthoDB" id="9808531at2"/>
<dbReference type="NCBIfam" id="TIGR01726">
    <property type="entry name" value="HEQRo_perm_3TM"/>
    <property type="match status" value="1"/>
</dbReference>